<dbReference type="SUPFAM" id="SSF48452">
    <property type="entry name" value="TPR-like"/>
    <property type="match status" value="1"/>
</dbReference>
<keyword evidence="6" id="KW-1185">Reference proteome</keyword>
<feature type="repeat" description="TPR" evidence="3">
    <location>
        <begin position="654"/>
        <end position="687"/>
    </location>
</feature>
<dbReference type="Proteomes" id="UP000038010">
    <property type="component" value="Unassembled WGS sequence"/>
</dbReference>
<reference evidence="5 6" key="1">
    <citation type="submission" date="2015-06" db="EMBL/GenBank/DDBJ databases">
        <title>Draft genome of the ant-associated black yeast Phialophora attae CBS 131958.</title>
        <authorList>
            <person name="Moreno L.F."/>
            <person name="Stielow B.J."/>
            <person name="de Hoog S."/>
            <person name="Vicente V.A."/>
            <person name="Weiss V.A."/>
            <person name="de Vries M."/>
            <person name="Cruz L.M."/>
            <person name="Souza E.M."/>
        </authorList>
    </citation>
    <scope>NUCLEOTIDE SEQUENCE [LARGE SCALE GENOMIC DNA]</scope>
    <source>
        <strain evidence="5 6">CBS 131958</strain>
    </source>
</reference>
<organism evidence="5 6">
    <name type="scientific">Cyphellophora attinorum</name>
    <dbReference type="NCBI Taxonomy" id="1664694"/>
    <lineage>
        <taxon>Eukaryota</taxon>
        <taxon>Fungi</taxon>
        <taxon>Dikarya</taxon>
        <taxon>Ascomycota</taxon>
        <taxon>Pezizomycotina</taxon>
        <taxon>Eurotiomycetes</taxon>
        <taxon>Chaetothyriomycetidae</taxon>
        <taxon>Chaetothyriales</taxon>
        <taxon>Cyphellophoraceae</taxon>
        <taxon>Cyphellophora</taxon>
    </lineage>
</organism>
<dbReference type="OrthoDB" id="1936594at2759"/>
<dbReference type="InterPro" id="IPR044244">
    <property type="entry name" value="TTC27/Emw1"/>
</dbReference>
<dbReference type="SMART" id="SM00028">
    <property type="entry name" value="TPR"/>
    <property type="match status" value="3"/>
</dbReference>
<keyword evidence="1" id="KW-0677">Repeat</keyword>
<feature type="region of interest" description="Disordered" evidence="4">
    <location>
        <begin position="472"/>
        <end position="494"/>
    </location>
</feature>
<dbReference type="AlphaFoldDB" id="A0A0N1HA18"/>
<comment type="caution">
    <text evidence="5">The sequence shown here is derived from an EMBL/GenBank/DDBJ whole genome shotgun (WGS) entry which is preliminary data.</text>
</comment>
<sequence>MDLLFPYPKMGNSWLEILHDPLTRKLLGFDAVHAEKGPFLAGVSSRLKFLLSDTSKHLSFLKIGYTALEAFLQANCTGPPLPFDPEESIFPEAYRGDDVPNIRQEMLKNLAVDGNAVYHLTPHVELFWLAKLIMSNPTLAEPGFNGRRARFRVNHWHQKLLGEKSEWLKDHIYADAEVLESQLYSRLNFGGAAAEEHFVEFLIERAQVRILYGDDARAREDLARAAQTRNFQFALTGALGKRTKFQRNDLSQLVVLAKSRDHEPESYASRKSSRADPSTSRRSSKVDVARSPPASPSVPPDPATMALRPLPPTSAPTSPVHEHKVSPLAAAPVQPENILLNDDTLLEQIKFKEQSNVKPEMTQVSEESKLPTRLAELDPSSQPMLFPMDSIILLATASSISNTSPDDGLTREETLPYATRVLEGGSSNWQVYTQALLVRSRIEGYKSRTVERGLLQLQALVDQVIAETTQVKDKPSAEANTDSSAPATFLPKARDSESASVAERLMYIHQLSSPLRWELEAELAQRWTSMGGLKSALEIYERLQMQAEVALCLAATDREKEAEDLIRGLVFAEPSAPAGEEKILRTSPTDTPRLLCILGDITSNPLYYQTAWTHSRNTYARAQRSLGKHYMRARDYSAAANAYSLALTRGKLDHSTWFSLGCAQIELLDFESAVNSFQRCVALDDRDAESWSNLAISLLRLPEPDQAEQDDSDPAATPRADSSSIPHPPPRDDDPESFAGPPNPHRNKQMALSALRKAATLKRDDARIWDNYLTVAASIPPSGGTPWAEIIQAMQRVIELRGKKEGEAAVDVKIFSVLVHNGGSTVAEELLPEEASSNNNAPAEEVGPPDSSQSTTPTPQTTTTAASLSFLPRALLTLSDVHISPLVTTSPKLYYLLATLALWRHRPSEALSLHEKAWRAVTSRPDAYTSEAGFGRVVTATEVLVAAYEDLGGRESERLGGGAGEGRKVEEKWRFKARTAVRGVLGKGREVGEGTEAYERLKQLGESEKLKG</sequence>
<dbReference type="PROSITE" id="PS50005">
    <property type="entry name" value="TPR"/>
    <property type="match status" value="1"/>
</dbReference>
<feature type="compositionally biased region" description="Low complexity" evidence="4">
    <location>
        <begin position="851"/>
        <end position="864"/>
    </location>
</feature>
<dbReference type="VEuPathDB" id="FungiDB:AB675_10849"/>
<dbReference type="PANTHER" id="PTHR16193:SF0">
    <property type="entry name" value="TETRATRICOPEPTIDE REPEAT PROTEIN 27"/>
    <property type="match status" value="1"/>
</dbReference>
<dbReference type="RefSeq" id="XP_018000655.1">
    <property type="nucleotide sequence ID" value="XM_018139648.1"/>
</dbReference>
<dbReference type="InterPro" id="IPR011990">
    <property type="entry name" value="TPR-like_helical_dom_sf"/>
</dbReference>
<gene>
    <name evidence="5" type="ORF">AB675_10849</name>
</gene>
<evidence type="ECO:0000313" key="6">
    <source>
        <dbReference type="Proteomes" id="UP000038010"/>
    </source>
</evidence>
<dbReference type="Gene3D" id="1.25.40.10">
    <property type="entry name" value="Tetratricopeptide repeat domain"/>
    <property type="match status" value="1"/>
</dbReference>
<feature type="compositionally biased region" description="Pro residues" evidence="4">
    <location>
        <begin position="293"/>
        <end position="302"/>
    </location>
</feature>
<dbReference type="PANTHER" id="PTHR16193">
    <property type="entry name" value="TETRATRICOPEPTIDE REPEAT PROTEIN 27"/>
    <property type="match status" value="1"/>
</dbReference>
<keyword evidence="2 3" id="KW-0802">TPR repeat</keyword>
<name>A0A0N1HA18_9EURO</name>
<dbReference type="EMBL" id="LFJN01000011">
    <property type="protein sequence ID" value="KPI40692.1"/>
    <property type="molecule type" value="Genomic_DNA"/>
</dbReference>
<dbReference type="InterPro" id="IPR019734">
    <property type="entry name" value="TPR_rpt"/>
</dbReference>
<accession>A0A0N1HA18</accession>
<protein>
    <submittedName>
        <fullName evidence="5">TPR repeat-containing protein C19B12.01</fullName>
    </submittedName>
</protein>
<feature type="region of interest" description="Disordered" evidence="4">
    <location>
        <begin position="261"/>
        <end position="329"/>
    </location>
</feature>
<feature type="region of interest" description="Disordered" evidence="4">
    <location>
        <begin position="702"/>
        <end position="747"/>
    </location>
</feature>
<dbReference type="GeneID" id="28731528"/>
<evidence type="ECO:0000256" key="4">
    <source>
        <dbReference type="SAM" id="MobiDB-lite"/>
    </source>
</evidence>
<evidence type="ECO:0000256" key="2">
    <source>
        <dbReference type="ARBA" id="ARBA00022803"/>
    </source>
</evidence>
<evidence type="ECO:0000256" key="3">
    <source>
        <dbReference type="PROSITE-ProRule" id="PRU00339"/>
    </source>
</evidence>
<evidence type="ECO:0000313" key="5">
    <source>
        <dbReference type="EMBL" id="KPI40692.1"/>
    </source>
</evidence>
<feature type="region of interest" description="Disordered" evidence="4">
    <location>
        <begin position="834"/>
        <end position="864"/>
    </location>
</feature>
<proteinExistence type="predicted"/>
<dbReference type="STRING" id="1664694.A0A0N1HA18"/>
<evidence type="ECO:0000256" key="1">
    <source>
        <dbReference type="ARBA" id="ARBA00022737"/>
    </source>
</evidence>